<dbReference type="EMBL" id="JAFBEB010000001">
    <property type="protein sequence ID" value="MBM7588757.1"/>
    <property type="molecule type" value="Genomic_DNA"/>
</dbReference>
<organism evidence="1 2">
    <name type="scientific">Brevibacillus fulvus</name>
    <dbReference type="NCBI Taxonomy" id="1125967"/>
    <lineage>
        <taxon>Bacteria</taxon>
        <taxon>Bacillati</taxon>
        <taxon>Bacillota</taxon>
        <taxon>Bacilli</taxon>
        <taxon>Bacillales</taxon>
        <taxon>Paenibacillaceae</taxon>
        <taxon>Brevibacillus</taxon>
    </lineage>
</organism>
<protein>
    <submittedName>
        <fullName evidence="1">Uncharacterized protein</fullName>
    </submittedName>
</protein>
<comment type="caution">
    <text evidence="1">The sequence shown here is derived from an EMBL/GenBank/DDBJ whole genome shotgun (WGS) entry which is preliminary data.</text>
</comment>
<evidence type="ECO:0000313" key="2">
    <source>
        <dbReference type="Proteomes" id="UP000717624"/>
    </source>
</evidence>
<proteinExistence type="predicted"/>
<evidence type="ECO:0000313" key="1">
    <source>
        <dbReference type="EMBL" id="MBM7588757.1"/>
    </source>
</evidence>
<gene>
    <name evidence="1" type="ORF">JOD01_000343</name>
</gene>
<name>A0A938XRW7_9BACL</name>
<sequence>MSVRGANPFRPAGQTGFLLFNRCGDSNGSIYIGNLIEEMLY</sequence>
<dbReference type="AlphaFoldDB" id="A0A938XRW7"/>
<keyword evidence="2" id="KW-1185">Reference proteome</keyword>
<accession>A0A938XRW7</accession>
<reference evidence="1" key="1">
    <citation type="submission" date="2021-01" db="EMBL/GenBank/DDBJ databases">
        <title>Genomic Encyclopedia of Type Strains, Phase IV (KMG-IV): sequencing the most valuable type-strain genomes for metagenomic binning, comparative biology and taxonomic classification.</title>
        <authorList>
            <person name="Goeker M."/>
        </authorList>
    </citation>
    <scope>NUCLEOTIDE SEQUENCE</scope>
    <source>
        <strain evidence="1">DSM 25523</strain>
    </source>
</reference>
<dbReference type="Proteomes" id="UP000717624">
    <property type="component" value="Unassembled WGS sequence"/>
</dbReference>